<sequence length="158" mass="18246">YGHADSKDCFVNGQWGAGWGMWPQKHTLSHPKEHQISNGMQFAHEARDNLRRKGIKAGSSQHEIEMEAMRDFSEEEHFQYPQRYSAYRRDDMKPFPFTKEQQKLNLKKTAQKVEDDPAAYAKKSSAFSFLSQSGAPRSRNWNLQFVQDYAFGAPKTLG</sequence>
<dbReference type="Proteomes" id="UP001432322">
    <property type="component" value="Unassembled WGS sequence"/>
</dbReference>
<evidence type="ECO:0000313" key="1">
    <source>
        <dbReference type="EMBL" id="GMT20395.1"/>
    </source>
</evidence>
<evidence type="ECO:0000313" key="2">
    <source>
        <dbReference type="Proteomes" id="UP001432322"/>
    </source>
</evidence>
<dbReference type="AlphaFoldDB" id="A0AAV5VNZ4"/>
<reference evidence="1" key="1">
    <citation type="submission" date="2023-10" db="EMBL/GenBank/DDBJ databases">
        <title>Genome assembly of Pristionchus species.</title>
        <authorList>
            <person name="Yoshida K."/>
            <person name="Sommer R.J."/>
        </authorList>
    </citation>
    <scope>NUCLEOTIDE SEQUENCE</scope>
    <source>
        <strain evidence="1">RS5133</strain>
    </source>
</reference>
<feature type="non-terminal residue" evidence="1">
    <location>
        <position position="1"/>
    </location>
</feature>
<protein>
    <submittedName>
        <fullName evidence="1">Uncharacterized protein</fullName>
    </submittedName>
</protein>
<feature type="non-terminal residue" evidence="1">
    <location>
        <position position="158"/>
    </location>
</feature>
<dbReference type="EMBL" id="BTSY01000003">
    <property type="protein sequence ID" value="GMT20395.1"/>
    <property type="molecule type" value="Genomic_DNA"/>
</dbReference>
<comment type="caution">
    <text evidence="1">The sequence shown here is derived from an EMBL/GenBank/DDBJ whole genome shotgun (WGS) entry which is preliminary data.</text>
</comment>
<name>A0AAV5VNZ4_9BILA</name>
<keyword evidence="2" id="KW-1185">Reference proteome</keyword>
<organism evidence="1 2">
    <name type="scientific">Pristionchus fissidentatus</name>
    <dbReference type="NCBI Taxonomy" id="1538716"/>
    <lineage>
        <taxon>Eukaryota</taxon>
        <taxon>Metazoa</taxon>
        <taxon>Ecdysozoa</taxon>
        <taxon>Nematoda</taxon>
        <taxon>Chromadorea</taxon>
        <taxon>Rhabditida</taxon>
        <taxon>Rhabditina</taxon>
        <taxon>Diplogasteromorpha</taxon>
        <taxon>Diplogasteroidea</taxon>
        <taxon>Neodiplogasteridae</taxon>
        <taxon>Pristionchus</taxon>
    </lineage>
</organism>
<accession>A0AAV5VNZ4</accession>
<proteinExistence type="predicted"/>
<gene>
    <name evidence="1" type="ORF">PFISCL1PPCAC_11692</name>
</gene>